<sequence>MSNVNYRTSEGDCLDYICWKHYGHLSGVVEKVLEHNPGLASLGELYPENIVIILPEISVSKVSNIVRIWD</sequence>
<dbReference type="OrthoDB" id="8759063at2"/>
<dbReference type="RefSeq" id="WP_091988151.1">
    <property type="nucleotide sequence ID" value="NZ_FOLO01000038.1"/>
</dbReference>
<gene>
    <name evidence="1" type="ORF">SAMN02745724_03750</name>
</gene>
<dbReference type="AlphaFoldDB" id="A0A1I1QGR8"/>
<organism evidence="1 2">
    <name type="scientific">Pseudoalteromonas denitrificans DSM 6059</name>
    <dbReference type="NCBI Taxonomy" id="1123010"/>
    <lineage>
        <taxon>Bacteria</taxon>
        <taxon>Pseudomonadati</taxon>
        <taxon>Pseudomonadota</taxon>
        <taxon>Gammaproteobacteria</taxon>
        <taxon>Alteromonadales</taxon>
        <taxon>Pseudoalteromonadaceae</taxon>
        <taxon>Pseudoalteromonas</taxon>
    </lineage>
</organism>
<keyword evidence="2" id="KW-1185">Reference proteome</keyword>
<dbReference type="Proteomes" id="UP000198862">
    <property type="component" value="Unassembled WGS sequence"/>
</dbReference>
<dbReference type="EMBL" id="FOLO01000038">
    <property type="protein sequence ID" value="SFD17310.1"/>
    <property type="molecule type" value="Genomic_DNA"/>
</dbReference>
<evidence type="ECO:0000313" key="2">
    <source>
        <dbReference type="Proteomes" id="UP000198862"/>
    </source>
</evidence>
<reference evidence="1 2" key="1">
    <citation type="submission" date="2016-10" db="EMBL/GenBank/DDBJ databases">
        <authorList>
            <person name="de Groot N.N."/>
        </authorList>
    </citation>
    <scope>NUCLEOTIDE SEQUENCE [LARGE SCALE GENOMIC DNA]</scope>
    <source>
        <strain evidence="1 2">DSM 6059</strain>
    </source>
</reference>
<dbReference type="STRING" id="1123010.SAMN02745724_03750"/>
<protein>
    <submittedName>
        <fullName evidence="1">P2-like prophage tail protein X</fullName>
    </submittedName>
</protein>
<dbReference type="InterPro" id="IPR008861">
    <property type="entry name" value="GpX-like"/>
</dbReference>
<dbReference type="Pfam" id="PF05489">
    <property type="entry name" value="Phage_tail_X"/>
    <property type="match status" value="1"/>
</dbReference>
<evidence type="ECO:0000313" key="1">
    <source>
        <dbReference type="EMBL" id="SFD17310.1"/>
    </source>
</evidence>
<proteinExistence type="predicted"/>
<accession>A0A1I1QGR8</accession>
<name>A0A1I1QGR8_9GAMM</name>